<dbReference type="Proteomes" id="UP001382455">
    <property type="component" value="Unassembled WGS sequence"/>
</dbReference>
<evidence type="ECO:0000313" key="1">
    <source>
        <dbReference type="EMBL" id="MEI4551975.1"/>
    </source>
</evidence>
<proteinExistence type="predicted"/>
<reference evidence="1 2" key="1">
    <citation type="submission" date="2023-12" db="EMBL/GenBank/DDBJ databases">
        <title>Friends and Foes: Symbiotic and Algicidal bacterial influence on Karenia brevis blooms.</title>
        <authorList>
            <person name="Fei C."/>
            <person name="Mohamed A.R."/>
            <person name="Booker A."/>
            <person name="Arshad M."/>
            <person name="Klass S."/>
            <person name="Ahn S."/>
            <person name="Gilbert P.M."/>
            <person name="Heil C.A."/>
            <person name="Martinez J.M."/>
            <person name="Amin S.A."/>
        </authorList>
    </citation>
    <scope>NUCLEOTIDE SEQUENCE [LARGE SCALE GENOMIC DNA]</scope>
    <source>
        <strain evidence="1 2">CE15</strain>
    </source>
</reference>
<accession>A0ABU8EYB9</accession>
<dbReference type="EMBL" id="JBAWKS010000002">
    <property type="protein sequence ID" value="MEI4551975.1"/>
    <property type="molecule type" value="Genomic_DNA"/>
</dbReference>
<keyword evidence="2" id="KW-1185">Reference proteome</keyword>
<protein>
    <submittedName>
        <fullName evidence="1">Uncharacterized protein</fullName>
    </submittedName>
</protein>
<comment type="caution">
    <text evidence="1">The sequence shown here is derived from an EMBL/GenBank/DDBJ whole genome shotgun (WGS) entry which is preliminary data.</text>
</comment>
<dbReference type="RefSeq" id="WP_336436856.1">
    <property type="nucleotide sequence ID" value="NZ_JBAWKS010000002.1"/>
</dbReference>
<evidence type="ECO:0000313" key="2">
    <source>
        <dbReference type="Proteomes" id="UP001382455"/>
    </source>
</evidence>
<organism evidence="1 2">
    <name type="scientific">Pseudoalteromonas spongiae</name>
    <dbReference type="NCBI Taxonomy" id="298657"/>
    <lineage>
        <taxon>Bacteria</taxon>
        <taxon>Pseudomonadati</taxon>
        <taxon>Pseudomonadota</taxon>
        <taxon>Gammaproteobacteria</taxon>
        <taxon>Alteromonadales</taxon>
        <taxon>Pseudoalteromonadaceae</taxon>
        <taxon>Pseudoalteromonas</taxon>
    </lineage>
</organism>
<name>A0ABU8EYB9_9GAMM</name>
<sequence length="232" mass="26494">MDQVVSHFIGLLKTGNIKEITSFYLTQTPQSQAHIMLFLNLQANKSVESFDYFQRLSVTLNGERPMPTPLVSQLKTNQALSFFTPLLQKMANFSLQDTMKRNVLHYLFVARGEHTNVPFTYVRSLLLFESNVFLPKALSQRESNGLTPLECYLHLNIQGTVLPNHELTAFIALCEIERSQITLNSDNLNSALKRFKKQRADFDLTPDYIEQKCLLLASYYGVSEQHIATSLN</sequence>
<gene>
    <name evidence="1" type="ORF">WAE96_20025</name>
</gene>